<protein>
    <recommendedName>
        <fullName evidence="3">Head decoration protein</fullName>
    </recommendedName>
</protein>
<dbReference type="AlphaFoldDB" id="A0A5M8FDT3"/>
<organism evidence="1 2">
    <name type="scientific">Pseudomonas veronii</name>
    <dbReference type="NCBI Taxonomy" id="76761"/>
    <lineage>
        <taxon>Bacteria</taxon>
        <taxon>Pseudomonadati</taxon>
        <taxon>Pseudomonadota</taxon>
        <taxon>Gammaproteobacteria</taxon>
        <taxon>Pseudomonadales</taxon>
        <taxon>Pseudomonadaceae</taxon>
        <taxon>Pseudomonas</taxon>
    </lineage>
</organism>
<comment type="caution">
    <text evidence="1">The sequence shown here is derived from an EMBL/GenBank/DDBJ whole genome shotgun (WGS) entry which is preliminary data.</text>
</comment>
<accession>A0A5M8FDT3</accession>
<reference evidence="1 2" key="1">
    <citation type="submission" date="2019-09" db="EMBL/GenBank/DDBJ databases">
        <title>Genomic sequencing of 4 copper resistant soil isolates.</title>
        <authorList>
            <person name="Havryliuk O."/>
        </authorList>
    </citation>
    <scope>NUCLEOTIDE SEQUENCE [LARGE SCALE GENOMIC DNA]</scope>
    <source>
        <strain evidence="1 2">UKR4</strain>
    </source>
</reference>
<evidence type="ECO:0008006" key="3">
    <source>
        <dbReference type="Google" id="ProtNLM"/>
    </source>
</evidence>
<evidence type="ECO:0000313" key="2">
    <source>
        <dbReference type="Proteomes" id="UP000323909"/>
    </source>
</evidence>
<gene>
    <name evidence="1" type="ORF">F3K53_11565</name>
</gene>
<dbReference type="EMBL" id="VWXT01000160">
    <property type="protein sequence ID" value="KAA6180835.1"/>
    <property type="molecule type" value="Genomic_DNA"/>
</dbReference>
<proteinExistence type="predicted"/>
<dbReference type="Proteomes" id="UP000323909">
    <property type="component" value="Unassembled WGS sequence"/>
</dbReference>
<dbReference type="RefSeq" id="WP_150095301.1">
    <property type="nucleotide sequence ID" value="NZ_VWXT01000160.1"/>
</dbReference>
<evidence type="ECO:0000313" key="1">
    <source>
        <dbReference type="EMBL" id="KAA6180835.1"/>
    </source>
</evidence>
<dbReference type="Pfam" id="PF02924">
    <property type="entry name" value="HDPD"/>
    <property type="match status" value="1"/>
</dbReference>
<dbReference type="InterPro" id="IPR004195">
    <property type="entry name" value="Head_decoration_D"/>
</dbReference>
<sequence>MSYVPQTPLVEQYHNAGFIVSLANGHQSIDQVQFAAGLGRILPGTVIADVPATFTESSTAGSSNVGNGTIGSFTAQPPAPAGAYTVTFSSATDFSVTNPFGVVIGTGVTGAAFGGAGVEFTITAGATAFAAGDALSLVLAWTGGGWAPLVSTTSSPVAYAILRDLADATHNVATAAAVVRSAEVNGFELVWDASLNVHQKDTALAALKLVGIVAR</sequence>
<name>A0A5M8FDT3_PSEVE</name>